<dbReference type="Pfam" id="PF00107">
    <property type="entry name" value="ADH_zinc_N"/>
    <property type="match status" value="1"/>
</dbReference>
<dbReference type="SUPFAM" id="SSF50129">
    <property type="entry name" value="GroES-like"/>
    <property type="match status" value="1"/>
</dbReference>
<gene>
    <name evidence="4" type="ORF">E1161_04365</name>
</gene>
<dbReference type="Proteomes" id="UP000294744">
    <property type="component" value="Unassembled WGS sequence"/>
</dbReference>
<organism evidence="4 5">
    <name type="scientific">Saccharopolyspora aridisoli</name>
    <dbReference type="NCBI Taxonomy" id="2530385"/>
    <lineage>
        <taxon>Bacteria</taxon>
        <taxon>Bacillati</taxon>
        <taxon>Actinomycetota</taxon>
        <taxon>Actinomycetes</taxon>
        <taxon>Pseudonocardiales</taxon>
        <taxon>Pseudonocardiaceae</taxon>
        <taxon>Saccharopolyspora</taxon>
    </lineage>
</organism>
<dbReference type="RefSeq" id="WP_132619818.1">
    <property type="nucleotide sequence ID" value="NZ_SMKV01000004.1"/>
</dbReference>
<dbReference type="GO" id="GO:0070402">
    <property type="term" value="F:NADPH binding"/>
    <property type="evidence" value="ECO:0007669"/>
    <property type="project" value="TreeGrafter"/>
</dbReference>
<accession>A0A4R4UTM6</accession>
<protein>
    <submittedName>
        <fullName evidence="4">NADPH:quinone reductase</fullName>
    </submittedName>
</protein>
<dbReference type="CDD" id="cd08268">
    <property type="entry name" value="MDR2"/>
    <property type="match status" value="1"/>
</dbReference>
<dbReference type="InterPro" id="IPR011032">
    <property type="entry name" value="GroES-like_sf"/>
</dbReference>
<reference evidence="4 5" key="1">
    <citation type="submission" date="2019-03" db="EMBL/GenBank/DDBJ databases">
        <title>Draft genome sequences of novel Actinobacteria.</title>
        <authorList>
            <person name="Sahin N."/>
            <person name="Ay H."/>
            <person name="Saygin H."/>
        </authorList>
    </citation>
    <scope>NUCLEOTIDE SEQUENCE [LARGE SCALE GENOMIC DNA]</scope>
    <source>
        <strain evidence="4 5">16K404</strain>
    </source>
</reference>
<dbReference type="PANTHER" id="PTHR48106:SF18">
    <property type="entry name" value="QUINONE OXIDOREDUCTASE PIG3"/>
    <property type="match status" value="1"/>
</dbReference>
<keyword evidence="2" id="KW-0560">Oxidoreductase</keyword>
<dbReference type="EMBL" id="SMKV01000004">
    <property type="protein sequence ID" value="TDC95421.1"/>
    <property type="molecule type" value="Genomic_DNA"/>
</dbReference>
<dbReference type="Gene3D" id="3.90.180.10">
    <property type="entry name" value="Medium-chain alcohol dehydrogenases, catalytic domain"/>
    <property type="match status" value="1"/>
</dbReference>
<dbReference type="Gene3D" id="3.40.50.720">
    <property type="entry name" value="NAD(P)-binding Rossmann-like Domain"/>
    <property type="match status" value="1"/>
</dbReference>
<dbReference type="InterPro" id="IPR020843">
    <property type="entry name" value="ER"/>
</dbReference>
<dbReference type="Pfam" id="PF08240">
    <property type="entry name" value="ADH_N"/>
    <property type="match status" value="1"/>
</dbReference>
<feature type="domain" description="Enoyl reductase (ER)" evidence="3">
    <location>
        <begin position="11"/>
        <end position="326"/>
    </location>
</feature>
<dbReference type="InterPro" id="IPR036291">
    <property type="entry name" value="NAD(P)-bd_dom_sf"/>
</dbReference>
<evidence type="ECO:0000256" key="2">
    <source>
        <dbReference type="ARBA" id="ARBA00023002"/>
    </source>
</evidence>
<name>A0A4R4UTM6_9PSEU</name>
<evidence type="ECO:0000313" key="5">
    <source>
        <dbReference type="Proteomes" id="UP000294744"/>
    </source>
</evidence>
<dbReference type="SUPFAM" id="SSF51735">
    <property type="entry name" value="NAD(P)-binding Rossmann-fold domains"/>
    <property type="match status" value="1"/>
</dbReference>
<dbReference type="InterPro" id="IPR013149">
    <property type="entry name" value="ADH-like_C"/>
</dbReference>
<keyword evidence="5" id="KW-1185">Reference proteome</keyword>
<dbReference type="OrthoDB" id="9792162at2"/>
<dbReference type="SMART" id="SM00829">
    <property type="entry name" value="PKS_ER"/>
    <property type="match status" value="1"/>
</dbReference>
<evidence type="ECO:0000259" key="3">
    <source>
        <dbReference type="SMART" id="SM00829"/>
    </source>
</evidence>
<evidence type="ECO:0000256" key="1">
    <source>
        <dbReference type="ARBA" id="ARBA00022857"/>
    </source>
</evidence>
<dbReference type="GO" id="GO:0016651">
    <property type="term" value="F:oxidoreductase activity, acting on NAD(P)H"/>
    <property type="evidence" value="ECO:0007669"/>
    <property type="project" value="TreeGrafter"/>
</dbReference>
<evidence type="ECO:0000313" key="4">
    <source>
        <dbReference type="EMBL" id="TDC95421.1"/>
    </source>
</evidence>
<comment type="caution">
    <text evidence="4">The sequence shown here is derived from an EMBL/GenBank/DDBJ whole genome shotgun (WGS) entry which is preliminary data.</text>
</comment>
<keyword evidence="1" id="KW-0521">NADP</keyword>
<sequence length="330" mass="33956">MSRVARFHQVGGPEVLRIEEVPTPEAGPGEVLIETRALGLNRAELEFRAGRYGQPSLPSGIGFEAAGVVRAVGAEVEHVAPGAAVSVLPAFGPDSYTLHGDTVLAPAHAVVEHPPNLTWEQAAAVWMSYTTAYGGLVETAGVTAGDVVLISAASSSVGIAAIQLCAALGARPIALTRTGGKRSALRDAGAPEVIVTEEQDVVAEVQRLTGGQGARVAFDPVGGAGFTTLSAALAPGGIAIVYGTLAGEMTPLPVGDVLAKGLTVRGYALFETTDDPERRTAAIEFLHAHLADGTLVPHVGATFPFERIADAHAHMESTTHLGKIVLHTDP</sequence>
<dbReference type="AlphaFoldDB" id="A0A4R4UTM6"/>
<dbReference type="InterPro" id="IPR013154">
    <property type="entry name" value="ADH-like_N"/>
</dbReference>
<proteinExistence type="predicted"/>
<dbReference type="PANTHER" id="PTHR48106">
    <property type="entry name" value="QUINONE OXIDOREDUCTASE PIG3-RELATED"/>
    <property type="match status" value="1"/>
</dbReference>